<dbReference type="PROSITE" id="PS51257">
    <property type="entry name" value="PROKAR_LIPOPROTEIN"/>
    <property type="match status" value="1"/>
</dbReference>
<evidence type="ECO:0000313" key="1">
    <source>
        <dbReference type="EMBL" id="BAT73925.1"/>
    </source>
</evidence>
<organism evidence="1 2">
    <name type="scientific">Vigna angularis var. angularis</name>
    <dbReference type="NCBI Taxonomy" id="157739"/>
    <lineage>
        <taxon>Eukaryota</taxon>
        <taxon>Viridiplantae</taxon>
        <taxon>Streptophyta</taxon>
        <taxon>Embryophyta</taxon>
        <taxon>Tracheophyta</taxon>
        <taxon>Spermatophyta</taxon>
        <taxon>Magnoliopsida</taxon>
        <taxon>eudicotyledons</taxon>
        <taxon>Gunneridae</taxon>
        <taxon>Pentapetalae</taxon>
        <taxon>rosids</taxon>
        <taxon>fabids</taxon>
        <taxon>Fabales</taxon>
        <taxon>Fabaceae</taxon>
        <taxon>Papilionoideae</taxon>
        <taxon>50 kb inversion clade</taxon>
        <taxon>NPAAA clade</taxon>
        <taxon>indigoferoid/millettioid clade</taxon>
        <taxon>Phaseoleae</taxon>
        <taxon>Vigna</taxon>
    </lineage>
</organism>
<accession>A0A0S3QZY3</accession>
<name>A0A0S3QZY3_PHAAN</name>
<protein>
    <submittedName>
        <fullName evidence="1">Uncharacterized protein</fullName>
    </submittedName>
</protein>
<evidence type="ECO:0000313" key="2">
    <source>
        <dbReference type="Proteomes" id="UP000291084"/>
    </source>
</evidence>
<dbReference type="AlphaFoldDB" id="A0A0S3QZY3"/>
<reference evidence="1 2" key="1">
    <citation type="journal article" date="2015" name="Sci. Rep.">
        <title>The power of single molecule real-time sequencing technology in the de novo assembly of a eukaryotic genome.</title>
        <authorList>
            <person name="Sakai H."/>
            <person name="Naito K."/>
            <person name="Ogiso-Tanaka E."/>
            <person name="Takahashi Y."/>
            <person name="Iseki K."/>
            <person name="Muto C."/>
            <person name="Satou K."/>
            <person name="Teruya K."/>
            <person name="Shiroma A."/>
            <person name="Shimoji M."/>
            <person name="Hirano T."/>
            <person name="Itoh T."/>
            <person name="Kaga A."/>
            <person name="Tomooka N."/>
        </authorList>
    </citation>
    <scope>NUCLEOTIDE SEQUENCE [LARGE SCALE GENOMIC DNA]</scope>
    <source>
        <strain evidence="2">cv. Shumari</strain>
    </source>
</reference>
<gene>
    <name evidence="1" type="primary">Vigan.01G149100</name>
    <name evidence="1" type="ORF">VIGAN_01149100</name>
</gene>
<proteinExistence type="predicted"/>
<dbReference type="EMBL" id="AP015034">
    <property type="protein sequence ID" value="BAT73925.1"/>
    <property type="molecule type" value="Genomic_DNA"/>
</dbReference>
<sequence length="81" mass="8725">MGSFCERWIIVGFVIVVSFSCMMERAVAARHLMHIPNLPNPSTLSPSPSFSPLQPLPFLVVTCNVLGFCPSPPPPSTTTAP</sequence>
<dbReference type="Proteomes" id="UP000291084">
    <property type="component" value="Chromosome 1"/>
</dbReference>
<keyword evidence="2" id="KW-1185">Reference proteome</keyword>